<keyword evidence="2" id="KW-1185">Reference proteome</keyword>
<accession>A0A1I2HQN3</accession>
<gene>
    <name evidence="1" type="ORF">SAMN05216283_104240</name>
</gene>
<evidence type="ECO:0000313" key="2">
    <source>
        <dbReference type="Proteomes" id="UP000198964"/>
    </source>
</evidence>
<dbReference type="Proteomes" id="UP000198964">
    <property type="component" value="Unassembled WGS sequence"/>
</dbReference>
<name>A0A1I2HQN3_9BACT</name>
<dbReference type="EMBL" id="FONW01000004">
    <property type="protein sequence ID" value="SFF32615.1"/>
    <property type="molecule type" value="Genomic_DNA"/>
</dbReference>
<sequence length="70" mass="8012">MRRGEAIVWKHFVASHRRQASELQACGAVRLGGTFDEQPAFPLIKERVLVLNSFYVLQKFSGLDLKIRLL</sequence>
<proteinExistence type="predicted"/>
<reference evidence="1 2" key="1">
    <citation type="submission" date="2016-10" db="EMBL/GenBank/DDBJ databases">
        <authorList>
            <person name="de Groot N.N."/>
        </authorList>
    </citation>
    <scope>NUCLEOTIDE SEQUENCE [LARGE SCALE GENOMIC DNA]</scope>
    <source>
        <strain evidence="1 2">CGMCC 1.9156</strain>
    </source>
</reference>
<protein>
    <submittedName>
        <fullName evidence="1">Uncharacterized protein</fullName>
    </submittedName>
</protein>
<organism evidence="1 2">
    <name type="scientific">Sunxiuqinia elliptica</name>
    <dbReference type="NCBI Taxonomy" id="655355"/>
    <lineage>
        <taxon>Bacteria</taxon>
        <taxon>Pseudomonadati</taxon>
        <taxon>Bacteroidota</taxon>
        <taxon>Bacteroidia</taxon>
        <taxon>Marinilabiliales</taxon>
        <taxon>Prolixibacteraceae</taxon>
        <taxon>Sunxiuqinia</taxon>
    </lineage>
</organism>
<dbReference type="AlphaFoldDB" id="A0A1I2HQN3"/>
<evidence type="ECO:0000313" key="1">
    <source>
        <dbReference type="EMBL" id="SFF32615.1"/>
    </source>
</evidence>